<dbReference type="OrthoDB" id="265526at2"/>
<reference evidence="1 2" key="1">
    <citation type="submission" date="2019-02" db="EMBL/GenBank/DDBJ databases">
        <title>Deep-cultivation of Planctomycetes and their phenomic and genomic characterization uncovers novel biology.</title>
        <authorList>
            <person name="Wiegand S."/>
            <person name="Jogler M."/>
            <person name="Boedeker C."/>
            <person name="Pinto D."/>
            <person name="Vollmers J."/>
            <person name="Rivas-Marin E."/>
            <person name="Kohn T."/>
            <person name="Peeters S.H."/>
            <person name="Heuer A."/>
            <person name="Rast P."/>
            <person name="Oberbeckmann S."/>
            <person name="Bunk B."/>
            <person name="Jeske O."/>
            <person name="Meyerdierks A."/>
            <person name="Storesund J.E."/>
            <person name="Kallscheuer N."/>
            <person name="Luecker S."/>
            <person name="Lage O.M."/>
            <person name="Pohl T."/>
            <person name="Merkel B.J."/>
            <person name="Hornburger P."/>
            <person name="Mueller R.-W."/>
            <person name="Bruemmer F."/>
            <person name="Labrenz M."/>
            <person name="Spormann A.M."/>
            <person name="Op den Camp H."/>
            <person name="Overmann J."/>
            <person name="Amann R."/>
            <person name="Jetten M.S.M."/>
            <person name="Mascher T."/>
            <person name="Medema M.H."/>
            <person name="Devos D.P."/>
            <person name="Kaster A.-K."/>
            <person name="Ovreas L."/>
            <person name="Rohde M."/>
            <person name="Galperin M.Y."/>
            <person name="Jogler C."/>
        </authorList>
    </citation>
    <scope>NUCLEOTIDE SEQUENCE [LARGE SCALE GENOMIC DNA]</scope>
    <source>
        <strain evidence="1 2">Pan181</strain>
    </source>
</reference>
<dbReference type="RefSeq" id="WP_145246284.1">
    <property type="nucleotide sequence ID" value="NZ_CP036278.1"/>
</dbReference>
<proteinExistence type="predicted"/>
<evidence type="ECO:0000313" key="1">
    <source>
        <dbReference type="EMBL" id="QDU55418.1"/>
    </source>
</evidence>
<dbReference type="AlphaFoldDB" id="A0A518AL11"/>
<sequence>MNSDGEQLAWRETYFVLFSTERRPTMAKVEKAISRASSRLRVTDLQSTEDGLFISAVVQAPEDNAAMEISYEAGESVVEQSTDLAQKLRKQLDGDQLAQLIRADARLDVMHFERLADSGDQYDLGDEFGDDDDELLDESLDPASLITVVDALTQITRGLAFDPASGDLMV</sequence>
<evidence type="ECO:0000313" key="2">
    <source>
        <dbReference type="Proteomes" id="UP000315750"/>
    </source>
</evidence>
<name>A0A518AL11_9BACT</name>
<dbReference type="KEGG" id="amuc:Pan181_16070"/>
<accession>A0A518AL11</accession>
<dbReference type="Proteomes" id="UP000315750">
    <property type="component" value="Chromosome"/>
</dbReference>
<organism evidence="1 2">
    <name type="scientific">Aeoliella mucimassa</name>
    <dbReference type="NCBI Taxonomy" id="2527972"/>
    <lineage>
        <taxon>Bacteria</taxon>
        <taxon>Pseudomonadati</taxon>
        <taxon>Planctomycetota</taxon>
        <taxon>Planctomycetia</taxon>
        <taxon>Pirellulales</taxon>
        <taxon>Lacipirellulaceae</taxon>
        <taxon>Aeoliella</taxon>
    </lineage>
</organism>
<dbReference type="EMBL" id="CP036278">
    <property type="protein sequence ID" value="QDU55418.1"/>
    <property type="molecule type" value="Genomic_DNA"/>
</dbReference>
<gene>
    <name evidence="1" type="ORF">Pan181_16070</name>
</gene>
<protein>
    <submittedName>
        <fullName evidence="1">Uncharacterized protein</fullName>
    </submittedName>
</protein>
<keyword evidence="2" id="KW-1185">Reference proteome</keyword>